<protein>
    <submittedName>
        <fullName evidence="2">Uncharacterized protein</fullName>
    </submittedName>
</protein>
<feature type="region of interest" description="Disordered" evidence="1">
    <location>
        <begin position="136"/>
        <end position="164"/>
    </location>
</feature>
<name>A0A1R2BM77_9CILI</name>
<evidence type="ECO:0000256" key="1">
    <source>
        <dbReference type="SAM" id="MobiDB-lite"/>
    </source>
</evidence>
<organism evidence="2 3">
    <name type="scientific">Stentor coeruleus</name>
    <dbReference type="NCBI Taxonomy" id="5963"/>
    <lineage>
        <taxon>Eukaryota</taxon>
        <taxon>Sar</taxon>
        <taxon>Alveolata</taxon>
        <taxon>Ciliophora</taxon>
        <taxon>Postciliodesmatophora</taxon>
        <taxon>Heterotrichea</taxon>
        <taxon>Heterotrichida</taxon>
        <taxon>Stentoridae</taxon>
        <taxon>Stentor</taxon>
    </lineage>
</organism>
<dbReference type="EMBL" id="MPUH01000552">
    <property type="protein sequence ID" value="OMJ77861.1"/>
    <property type="molecule type" value="Genomic_DNA"/>
</dbReference>
<gene>
    <name evidence="2" type="ORF">SteCoe_22462</name>
</gene>
<sequence>MGDSTVARISELPDLEDRIDVLEVLIQDLSKPKINKAELEILMNQYSILEESIVSGIELLSRSIKSVQDKKQLDASSDKFNKMNSDFQENWNDEYWRCYEMVKEGKDKKIKSFKADLNVRVAHLQELATTLNKNITEPTKEETTPTPEVKTPEPMEIQKSSRPDPIDKKCCNCVII</sequence>
<keyword evidence="3" id="KW-1185">Reference proteome</keyword>
<evidence type="ECO:0000313" key="2">
    <source>
        <dbReference type="EMBL" id="OMJ77861.1"/>
    </source>
</evidence>
<proteinExistence type="predicted"/>
<feature type="compositionally biased region" description="Low complexity" evidence="1">
    <location>
        <begin position="144"/>
        <end position="154"/>
    </location>
</feature>
<accession>A0A1R2BM77</accession>
<reference evidence="2 3" key="1">
    <citation type="submission" date="2016-11" db="EMBL/GenBank/DDBJ databases">
        <title>The macronuclear genome of Stentor coeruleus: a giant cell with tiny introns.</title>
        <authorList>
            <person name="Slabodnick M."/>
            <person name="Ruby J.G."/>
            <person name="Reiff S.B."/>
            <person name="Swart E.C."/>
            <person name="Gosai S."/>
            <person name="Prabakaran S."/>
            <person name="Witkowska E."/>
            <person name="Larue G.E."/>
            <person name="Fisher S."/>
            <person name="Freeman R.M."/>
            <person name="Gunawardena J."/>
            <person name="Chu W."/>
            <person name="Stover N.A."/>
            <person name="Gregory B.D."/>
            <person name="Nowacki M."/>
            <person name="Derisi J."/>
            <person name="Roy S.W."/>
            <person name="Marshall W.F."/>
            <person name="Sood P."/>
        </authorList>
    </citation>
    <scope>NUCLEOTIDE SEQUENCE [LARGE SCALE GENOMIC DNA]</scope>
    <source>
        <strain evidence="2">WM001</strain>
    </source>
</reference>
<evidence type="ECO:0000313" key="3">
    <source>
        <dbReference type="Proteomes" id="UP000187209"/>
    </source>
</evidence>
<dbReference type="AlphaFoldDB" id="A0A1R2BM77"/>
<dbReference type="Proteomes" id="UP000187209">
    <property type="component" value="Unassembled WGS sequence"/>
</dbReference>
<comment type="caution">
    <text evidence="2">The sequence shown here is derived from an EMBL/GenBank/DDBJ whole genome shotgun (WGS) entry which is preliminary data.</text>
</comment>